<evidence type="ECO:0000313" key="5">
    <source>
        <dbReference type="Proteomes" id="UP001481872"/>
    </source>
</evidence>
<feature type="domain" description="G5" evidence="3">
    <location>
        <begin position="1572"/>
        <end position="1651"/>
    </location>
</feature>
<dbReference type="InterPro" id="IPR046774">
    <property type="entry name" value="pAdhesive_10"/>
</dbReference>
<feature type="domain" description="G5" evidence="3">
    <location>
        <begin position="1341"/>
        <end position="1421"/>
    </location>
</feature>
<accession>A0ABV1J546</accession>
<feature type="compositionally biased region" description="Pro residues" evidence="2">
    <location>
        <begin position="1827"/>
        <end position="1874"/>
    </location>
</feature>
<feature type="domain" description="G5" evidence="3">
    <location>
        <begin position="1028"/>
        <end position="1112"/>
    </location>
</feature>
<feature type="compositionally biased region" description="Basic and acidic residues" evidence="2">
    <location>
        <begin position="223"/>
        <end position="233"/>
    </location>
</feature>
<feature type="compositionally biased region" description="Low complexity" evidence="2">
    <location>
        <begin position="1875"/>
        <end position="1910"/>
    </location>
</feature>
<dbReference type="Gene3D" id="2.20.230.10">
    <property type="entry name" value="Resuscitation-promoting factor rpfb"/>
    <property type="match status" value="10"/>
</dbReference>
<feature type="compositionally biased region" description="Low complexity" evidence="2">
    <location>
        <begin position="1802"/>
        <end position="1826"/>
    </location>
</feature>
<feature type="region of interest" description="Disordered" evidence="2">
    <location>
        <begin position="562"/>
        <end position="588"/>
    </location>
</feature>
<dbReference type="Pfam" id="PF07501">
    <property type="entry name" value="G5"/>
    <property type="match status" value="9"/>
</dbReference>
<feature type="domain" description="G5" evidence="3">
    <location>
        <begin position="1184"/>
        <end position="1265"/>
    </location>
</feature>
<dbReference type="InterPro" id="IPR011098">
    <property type="entry name" value="G5_dom"/>
</dbReference>
<name>A0ABV1J546_9FIRM</name>
<reference evidence="4 5" key="1">
    <citation type="submission" date="2024-04" db="EMBL/GenBank/DDBJ databases">
        <title>Human intestinal bacterial collection.</title>
        <authorList>
            <person name="Pauvert C."/>
            <person name="Hitch T.C.A."/>
            <person name="Clavel T."/>
        </authorList>
    </citation>
    <scope>NUCLEOTIDE SEQUENCE [LARGE SCALE GENOMIC DNA]</scope>
    <source>
        <strain evidence="4 5">CLA-SR-H026</strain>
    </source>
</reference>
<feature type="compositionally biased region" description="Basic and acidic residues" evidence="2">
    <location>
        <begin position="1917"/>
        <end position="1930"/>
    </location>
</feature>
<dbReference type="Proteomes" id="UP001481872">
    <property type="component" value="Unassembled WGS sequence"/>
</dbReference>
<organism evidence="4 5">
    <name type="scientific">Aedoeadaptatus acetigenes</name>
    <dbReference type="NCBI Taxonomy" id="2981723"/>
    <lineage>
        <taxon>Bacteria</taxon>
        <taxon>Bacillati</taxon>
        <taxon>Bacillota</taxon>
        <taxon>Tissierellia</taxon>
        <taxon>Tissierellales</taxon>
        <taxon>Peptoniphilaceae</taxon>
        <taxon>Aedoeadaptatus</taxon>
    </lineage>
</organism>
<protein>
    <submittedName>
        <fullName evidence="4">G5 domain-containing protein</fullName>
    </submittedName>
</protein>
<evidence type="ECO:0000256" key="2">
    <source>
        <dbReference type="SAM" id="MobiDB-lite"/>
    </source>
</evidence>
<feature type="domain" description="G5" evidence="3">
    <location>
        <begin position="791"/>
        <end position="883"/>
    </location>
</feature>
<feature type="domain" description="G5" evidence="3">
    <location>
        <begin position="1493"/>
        <end position="1574"/>
    </location>
</feature>
<dbReference type="Pfam" id="PF20592">
    <property type="entry name" value="pAdhesive_10"/>
    <property type="match status" value="1"/>
</dbReference>
<sequence>MVSDKEIRDVEKFSAVPLSNESVKKKRNNLLKSVIGASVIATGLVMMPQATFAQGAEQPPAVVQREAVAAPSASTTEAPSASASEASSASAPEASSASPSEAPATEAATETKAETADSGAEVAAVDSGIDASSAALEAQGSEGAVESAEPSAAEPASVPDTNLETSEEKPAQAQGAGETAPAEATEPNYAEDEKNVGNYRESQMEPGQVNENGDLVSGGPTHTEAKNPEMDFKDGVRYKTLEPGAASPDKKKFGIEIEIDKEKGQRTYTEIGFTNSGLLGGVLDNGSTPANDEGKKLAEGFKDPNYKADADLDITSSGKQRNVNIWASEEDLKHINNTANDNTTMGWQGAYKVDNPNGLKATQGTSASFNFTVNPWPNENDKLQLIKLEGEYKEKVFVQGQEVDTGIKVENLDDNGKERLVGQVYNPITGEVVEGAGAYIDANGIVKVKMPEGAVNKDGTINKDSIFYKDPSYKGIQNLDVRFFARPRTKAEFENVATKNNEFTNGDAKYTETGAGSATIKHKDQDVVIDKQGIARYDHYNLIGKFNLNLDDTRYYNQNFKDATKEDTKDHTSTPVNPGEPSEVHMYTPDLLMPGDKTADEMNQAKKNGEASGKVNLDFINKINEGKEDKDQWKVTLTDGDISRFTVTAPKSAKAGDFVAVPVEYTYTNGSTDTHWFHFVVQESDNNRPEYFAQIGFKGDTLTSTPTIPHDEASQKKNQPKTYEIVPGTYKDSSGNVWDNITVDKDTGVVTAVVPESADIKGGENLYVDVKVNYRDENGIEKEETVKAQFIARPKYKEEVTKEFTSKVPFETKVVYDDTLEAGKVVKTEGVVGETKTTFKQVVINGEKGIINEAGEFIKDQESVVVTTVTEKQDAVIRIGTKPAETTVEIPRGLEYELDYTRKDGDPEVIEEGNDGLVTITTTRDPETGEIKVTKSVTTEAKNKKIKIPAKTEGTVVDTDEIPFGYTVEFDPDFYKHYPDATDNYKIVKDGVAGTNKKTWTIVNSKIVGDYVLEKTDPVNAVIKVGQKDYTGTVTNTVTKEVPYTVKVVENPNLAAGTTNVKQEGKAGSRTYEYSGEIVNGQLKDGTNFTEKELTDKYVEPTEHIIEIGTKPVENEKSVESEVGVDVEWVFDPNKDIGVIEVGDLIPGKVTTKTVNKYNPETGEIETTQETVVEKGKRKVVAGTKAYNGEFDQVDKDIIPYETEIVFDNTLKAGEKEIKQAGENGLKTTTTKHKIVNGEVVNSGDPVTEVNKEAVNQIIRVGTMTDGTHSYTEALPFETKVEVNPELKKGEWRYKTVDGVEQKGKLGSRTTEWTIVNSVVQDEKKVTEERPVDAVIEVGSADFTGEVSHKEHFEIPFEVEIVYNHDLPAGTSNVKQQGIKGSYDVEYKQAIKNGEADGEMTKTESNKVEAKKHIIEIGTKVETPENNYSKDVEVEIEYVYDDTKDKGVVETGELTPGKVETKVVDKYNPETGKVEQTTEEVVTKAKQKVIVGSKDFTGTYEYKKTCPLPFEVEIIEDDTLAKGTKVVDQEGKPGSKTTSYEQAIKNGQADGEAKVISEEKTEPTKHILRVGTKPLEGNRNSVVDKAIPYETKVIYDENLEAGNRVVDNEGKDGKERVTTTITSIDGNIEVNSEGKVLMPKEDRVVRVGIKPVVKEEAIPQDSTYKHNPNLEAGTINKISEGTPGKVTITTTFNKETGKLESKVVRTEPTNAEYEYGSKTTGEVKVKSEIPYEVEIIEDPTMDAGTHKVTQEGVVGEKETTLVIENSVEKSRSDKTTKEAVKKIIRVGTKPNENMCPIPEDPSTPSNPGGHNPNPSNPSNPGGHNPNPSTPENPVNPNPSTPKSPANPNPNTPESPTNPNPSTPNNPVNPNPSTPNSPVNPNSSTPKSPVNPNPSTSSNPANPNPNTSTESESSAPSRRTDTDDTVDRTKADQAAAEVAKDDAKAPQTFDPGIAAPTGLAALASGLLVGLERLKRRKRD</sequence>
<dbReference type="RefSeq" id="WP_349053671.1">
    <property type="nucleotide sequence ID" value="NZ_JBBNPS010000005.1"/>
</dbReference>
<dbReference type="SMART" id="SM01208">
    <property type="entry name" value="G5"/>
    <property type="match status" value="10"/>
</dbReference>
<evidence type="ECO:0000313" key="4">
    <source>
        <dbReference type="EMBL" id="MEQ3353311.1"/>
    </source>
</evidence>
<evidence type="ECO:0000259" key="3">
    <source>
        <dbReference type="PROSITE" id="PS51109"/>
    </source>
</evidence>
<feature type="compositionally biased region" description="Low complexity" evidence="2">
    <location>
        <begin position="140"/>
        <end position="159"/>
    </location>
</feature>
<dbReference type="PROSITE" id="PS51109">
    <property type="entry name" value="G5"/>
    <property type="match status" value="8"/>
</dbReference>
<feature type="domain" description="G5" evidence="3">
    <location>
        <begin position="1715"/>
        <end position="1790"/>
    </location>
</feature>
<feature type="compositionally biased region" description="Low complexity" evidence="2">
    <location>
        <begin position="171"/>
        <end position="187"/>
    </location>
</feature>
<feature type="domain" description="G5" evidence="3">
    <location>
        <begin position="1644"/>
        <end position="1724"/>
    </location>
</feature>
<gene>
    <name evidence="4" type="ORF">AAA081_03205</name>
</gene>
<evidence type="ECO:0000256" key="1">
    <source>
        <dbReference type="ARBA" id="ARBA00022729"/>
    </source>
</evidence>
<proteinExistence type="predicted"/>
<feature type="region of interest" description="Disordered" evidence="2">
    <location>
        <begin position="1784"/>
        <end position="1954"/>
    </location>
</feature>
<keyword evidence="5" id="KW-1185">Reference proteome</keyword>
<feature type="compositionally biased region" description="Low complexity" evidence="2">
    <location>
        <begin position="66"/>
        <end position="108"/>
    </location>
</feature>
<feature type="region of interest" description="Disordered" evidence="2">
    <location>
        <begin position="57"/>
        <end position="233"/>
    </location>
</feature>
<feature type="compositionally biased region" description="Basic and acidic residues" evidence="2">
    <location>
        <begin position="562"/>
        <end position="572"/>
    </location>
</feature>
<keyword evidence="1" id="KW-0732">Signal</keyword>
<dbReference type="EMBL" id="JBBNPS010000005">
    <property type="protein sequence ID" value="MEQ3353311.1"/>
    <property type="molecule type" value="Genomic_DNA"/>
</dbReference>
<comment type="caution">
    <text evidence="4">The sequence shown here is derived from an EMBL/GenBank/DDBJ whole genome shotgun (WGS) entry which is preliminary data.</text>
</comment>